<dbReference type="GO" id="GO:0045454">
    <property type="term" value="P:cell redox homeostasis"/>
    <property type="evidence" value="ECO:0007669"/>
    <property type="project" value="TreeGrafter"/>
</dbReference>
<dbReference type="AlphaFoldDB" id="A0A8J6Y8S2"/>
<accession>A0A8J6Y8S2</accession>
<feature type="transmembrane region" description="Helical" evidence="2">
    <location>
        <begin position="121"/>
        <end position="143"/>
    </location>
</feature>
<evidence type="ECO:0000256" key="2">
    <source>
        <dbReference type="SAM" id="Phobius"/>
    </source>
</evidence>
<protein>
    <submittedName>
        <fullName evidence="4">Thioredoxin fold domain-containing protein</fullName>
    </submittedName>
</protein>
<dbReference type="PROSITE" id="PS51352">
    <property type="entry name" value="THIOREDOXIN_2"/>
    <property type="match status" value="1"/>
</dbReference>
<feature type="transmembrane region" description="Helical" evidence="2">
    <location>
        <begin position="84"/>
        <end position="101"/>
    </location>
</feature>
<dbReference type="GO" id="GO:0015035">
    <property type="term" value="F:protein-disulfide reductase activity"/>
    <property type="evidence" value="ECO:0007669"/>
    <property type="project" value="TreeGrafter"/>
</dbReference>
<keyword evidence="2" id="KW-0812">Transmembrane</keyword>
<keyword evidence="1" id="KW-0676">Redox-active center</keyword>
<gene>
    <name evidence="4" type="ORF">IFK94_14685</name>
</gene>
<evidence type="ECO:0000256" key="1">
    <source>
        <dbReference type="ARBA" id="ARBA00023284"/>
    </source>
</evidence>
<dbReference type="Proteomes" id="UP000648239">
    <property type="component" value="Unassembled WGS sequence"/>
</dbReference>
<feature type="domain" description="Thioredoxin" evidence="3">
    <location>
        <begin position="143"/>
        <end position="278"/>
    </location>
</feature>
<dbReference type="Gene3D" id="3.40.30.10">
    <property type="entry name" value="Glutaredoxin"/>
    <property type="match status" value="1"/>
</dbReference>
<name>A0A8J6Y8S2_9BACT</name>
<dbReference type="PANTHER" id="PTHR32234">
    <property type="entry name" value="THIOL:DISULFIDE INTERCHANGE PROTEIN DSBD"/>
    <property type="match status" value="1"/>
</dbReference>
<dbReference type="InterPro" id="IPR017937">
    <property type="entry name" value="Thioredoxin_CS"/>
</dbReference>
<sequence>MPLGLIFSILLFVVLAVVFLAGIPSPDGGLGLIKVLVGASLPLIAVGLILRRPWARWLGLIAGLVLAWIGFVLANSFGQNVADILIFFSGLLLAILFMIPATGDPRRGLEDVELRTSHTGLIAGCLAAVLLAGGSGMFAQVIIGSSTTTPRRTAPGEPGLSQVAWNDFATGLEMAASEGKPMLVDFYAVWCGPCKTMDQVTFRNPEVVAGLQDVIPVRIDAEGTEPVRGLVGEELAQKYKVATYPTLALIDDRGKVISRSRGAMPPAKFLAWLEGALANHRRNPDAEEEQPDELVM</sequence>
<evidence type="ECO:0000259" key="3">
    <source>
        <dbReference type="PROSITE" id="PS51352"/>
    </source>
</evidence>
<evidence type="ECO:0000313" key="5">
    <source>
        <dbReference type="Proteomes" id="UP000648239"/>
    </source>
</evidence>
<dbReference type="InterPro" id="IPR012336">
    <property type="entry name" value="Thioredoxin-like_fold"/>
</dbReference>
<dbReference type="InterPro" id="IPR013766">
    <property type="entry name" value="Thioredoxin_domain"/>
</dbReference>
<reference evidence="4 5" key="1">
    <citation type="submission" date="2020-08" db="EMBL/GenBank/DDBJ databases">
        <title>Acidobacteriota in marine sediments use diverse sulfur dissimilation pathways.</title>
        <authorList>
            <person name="Wasmund K."/>
        </authorList>
    </citation>
    <scope>NUCLEOTIDE SEQUENCE [LARGE SCALE GENOMIC DNA]</scope>
    <source>
        <strain evidence="4">MAG AM4</strain>
    </source>
</reference>
<comment type="caution">
    <text evidence="4">The sequence shown here is derived from an EMBL/GenBank/DDBJ whole genome shotgun (WGS) entry which is preliminary data.</text>
</comment>
<feature type="transmembrane region" description="Helical" evidence="2">
    <location>
        <begin position="57"/>
        <end position="78"/>
    </location>
</feature>
<dbReference type="Pfam" id="PF13098">
    <property type="entry name" value="Thioredoxin_2"/>
    <property type="match status" value="1"/>
</dbReference>
<organism evidence="4 5">
    <name type="scientific">Candidatus Polarisedimenticola svalbardensis</name>
    <dbReference type="NCBI Taxonomy" id="2886004"/>
    <lineage>
        <taxon>Bacteria</taxon>
        <taxon>Pseudomonadati</taxon>
        <taxon>Acidobacteriota</taxon>
        <taxon>Candidatus Polarisedimenticolia</taxon>
        <taxon>Candidatus Polarisedimenticolales</taxon>
        <taxon>Candidatus Polarisedimenticolaceae</taxon>
        <taxon>Candidatus Polarisedimenticola</taxon>
    </lineage>
</organism>
<proteinExistence type="predicted"/>
<feature type="transmembrane region" description="Helical" evidence="2">
    <location>
        <begin position="30"/>
        <end position="50"/>
    </location>
</feature>
<dbReference type="PANTHER" id="PTHR32234:SF0">
    <property type="entry name" value="THIOL:DISULFIDE INTERCHANGE PROTEIN DSBD"/>
    <property type="match status" value="1"/>
</dbReference>
<keyword evidence="2" id="KW-1133">Transmembrane helix</keyword>
<dbReference type="SUPFAM" id="SSF52833">
    <property type="entry name" value="Thioredoxin-like"/>
    <property type="match status" value="1"/>
</dbReference>
<dbReference type="PROSITE" id="PS00194">
    <property type="entry name" value="THIOREDOXIN_1"/>
    <property type="match status" value="1"/>
</dbReference>
<dbReference type="EMBL" id="JACXWD010000079">
    <property type="protein sequence ID" value="MBD3869365.1"/>
    <property type="molecule type" value="Genomic_DNA"/>
</dbReference>
<keyword evidence="2" id="KW-0472">Membrane</keyword>
<dbReference type="InterPro" id="IPR036249">
    <property type="entry name" value="Thioredoxin-like_sf"/>
</dbReference>
<evidence type="ECO:0000313" key="4">
    <source>
        <dbReference type="EMBL" id="MBD3869365.1"/>
    </source>
</evidence>